<dbReference type="RefSeq" id="XP_017317346.1">
    <property type="nucleotide sequence ID" value="XM_017461857.3"/>
</dbReference>
<dbReference type="InterPro" id="IPR007146">
    <property type="entry name" value="Sas10/Utp3/C1D"/>
</dbReference>
<dbReference type="CTD" id="10438"/>
<dbReference type="AlphaFoldDB" id="A0A2D0QHN6"/>
<dbReference type="GO" id="GO:0005730">
    <property type="term" value="C:nucleolus"/>
    <property type="evidence" value="ECO:0007669"/>
    <property type="project" value="UniProtKB-SubCell"/>
</dbReference>
<dbReference type="PANTHER" id="PTHR15341:SF3">
    <property type="entry name" value="NUCLEAR NUCLEIC ACID-BINDING PROTEIN C1D"/>
    <property type="match status" value="1"/>
</dbReference>
<dbReference type="GO" id="GO:0000178">
    <property type="term" value="C:exosome (RNase complex)"/>
    <property type="evidence" value="ECO:0007669"/>
    <property type="project" value="TreeGrafter"/>
</dbReference>
<dbReference type="Proteomes" id="UP000221080">
    <property type="component" value="Chromosome 3"/>
</dbReference>
<keyword evidence="4 6" id="KW-0694">RNA-binding</keyword>
<comment type="similarity">
    <text evidence="1 6">Belongs to the C1D family.</text>
</comment>
<dbReference type="GO" id="GO:0003677">
    <property type="term" value="F:DNA binding"/>
    <property type="evidence" value="ECO:0007669"/>
    <property type="project" value="UniProtKB-KW"/>
</dbReference>
<dbReference type="GO" id="GO:0003723">
    <property type="term" value="F:RNA binding"/>
    <property type="evidence" value="ECO:0007669"/>
    <property type="project" value="UniProtKB-UniRule"/>
</dbReference>
<evidence type="ECO:0000256" key="1">
    <source>
        <dbReference type="ARBA" id="ARBA00009154"/>
    </source>
</evidence>
<dbReference type="GO" id="GO:0010468">
    <property type="term" value="P:regulation of gene expression"/>
    <property type="evidence" value="ECO:0007669"/>
    <property type="project" value="TreeGrafter"/>
</dbReference>
<keyword evidence="3 6" id="KW-0698">rRNA processing</keyword>
<accession>A0A2D0QHN6</accession>
<comment type="subunit">
    <text evidence="6">Monomer and homodimer.</text>
</comment>
<comment type="function">
    <text evidence="6">Plays a role in the recruitment of the exosome to pre-rRNA to mediate the 3'-5' end processing of the 5.8S rRNA.</text>
</comment>
<dbReference type="GO" id="GO:0000460">
    <property type="term" value="P:maturation of 5.8S rRNA"/>
    <property type="evidence" value="ECO:0007669"/>
    <property type="project" value="TreeGrafter"/>
</dbReference>
<evidence type="ECO:0000256" key="6">
    <source>
        <dbReference type="RuleBase" id="RU368003"/>
    </source>
</evidence>
<proteinExistence type="inferred from homology"/>
<keyword evidence="7" id="KW-1185">Reference proteome</keyword>
<sequence length="159" mass="17951">MEKKTKIEIIYTCVIDMADEDSLEDYPSEIAEYLTGFVSSVSSVQNVIQTLMSVSKGDSLKLGTLEQAKLDLMSVYALNSLFWMYLVTQGVNPKDHGIKQELERIRTNMNRIKEITDKKQAACLDKDAASRFVRNALWVGKDTKPKDSMGKHSKPRKGN</sequence>
<comment type="subcellular location">
    <subcellularLocation>
        <location evidence="6">Cytoplasm</location>
    </subcellularLocation>
    <subcellularLocation>
        <location evidence="6">Nucleus</location>
        <location evidence="6">Nucleolus</location>
    </subcellularLocation>
</comment>
<reference evidence="8" key="2">
    <citation type="submission" date="2025-08" db="UniProtKB">
        <authorList>
            <consortium name="RefSeq"/>
        </authorList>
    </citation>
    <scope>IDENTIFICATION</scope>
    <source>
        <tissue evidence="8">Blood</tissue>
    </source>
</reference>
<keyword evidence="6" id="KW-0238">DNA-binding</keyword>
<evidence type="ECO:0000256" key="3">
    <source>
        <dbReference type="ARBA" id="ARBA00022552"/>
    </source>
</evidence>
<evidence type="ECO:0000313" key="8">
    <source>
        <dbReference type="RefSeq" id="XP_017317346.1"/>
    </source>
</evidence>
<reference evidence="7" key="1">
    <citation type="journal article" date="2016" name="Nat. Commun.">
        <title>The channel catfish genome sequence provides insights into the evolution of scale formation in teleosts.</title>
        <authorList>
            <person name="Liu Z."/>
            <person name="Liu S."/>
            <person name="Yao J."/>
            <person name="Bao L."/>
            <person name="Zhang J."/>
            <person name="Li Y."/>
            <person name="Jiang C."/>
            <person name="Sun L."/>
            <person name="Wang R."/>
            <person name="Zhang Y."/>
            <person name="Zhou T."/>
            <person name="Zeng Q."/>
            <person name="Fu Q."/>
            <person name="Gao S."/>
            <person name="Li N."/>
            <person name="Koren S."/>
            <person name="Jiang Y."/>
            <person name="Zimin A."/>
            <person name="Xu P."/>
            <person name="Phillippy A.M."/>
            <person name="Geng X."/>
            <person name="Song L."/>
            <person name="Sun F."/>
            <person name="Li C."/>
            <person name="Wang X."/>
            <person name="Chen A."/>
            <person name="Jin Y."/>
            <person name="Yuan Z."/>
            <person name="Yang Y."/>
            <person name="Tan S."/>
            <person name="Peatman E."/>
            <person name="Lu J."/>
            <person name="Qin Z."/>
            <person name="Dunham R."/>
            <person name="Li Z."/>
            <person name="Sonstegard T."/>
            <person name="Feng J."/>
            <person name="Danzmann R.G."/>
            <person name="Schroeder S."/>
            <person name="Scheffler B."/>
            <person name="Duke M.V."/>
            <person name="Ballard L."/>
            <person name="Kucuktas H."/>
            <person name="Kaltenboeck L."/>
            <person name="Liu H."/>
            <person name="Armbruster J."/>
            <person name="Xie Y."/>
            <person name="Kirby M.L."/>
            <person name="Tian Y."/>
            <person name="Flanagan M.E."/>
            <person name="Mu W."/>
            <person name="Waldbieser G.C."/>
        </authorList>
    </citation>
    <scope>NUCLEOTIDE SEQUENCE [LARGE SCALE GENOMIC DNA]</scope>
    <source>
        <strain evidence="7">SDA103</strain>
    </source>
</reference>
<evidence type="ECO:0000256" key="4">
    <source>
        <dbReference type="ARBA" id="ARBA00022884"/>
    </source>
</evidence>
<protein>
    <recommendedName>
        <fullName evidence="2 6">Nuclear nucleic acid-binding protein C1D</fullName>
    </recommendedName>
</protein>
<dbReference type="Pfam" id="PF04000">
    <property type="entry name" value="Sas10_Utp3"/>
    <property type="match status" value="1"/>
</dbReference>
<evidence type="ECO:0000313" key="7">
    <source>
        <dbReference type="Proteomes" id="UP000221080"/>
    </source>
</evidence>
<dbReference type="GO" id="GO:0005737">
    <property type="term" value="C:cytoplasm"/>
    <property type="evidence" value="ECO:0007669"/>
    <property type="project" value="UniProtKB-SubCell"/>
</dbReference>
<name>A0A2D0QHN6_ICTPU</name>
<organism evidence="7 8">
    <name type="scientific">Ictalurus punctatus</name>
    <name type="common">Channel catfish</name>
    <name type="synonym">Silurus punctatus</name>
    <dbReference type="NCBI Taxonomy" id="7998"/>
    <lineage>
        <taxon>Eukaryota</taxon>
        <taxon>Metazoa</taxon>
        <taxon>Chordata</taxon>
        <taxon>Craniata</taxon>
        <taxon>Vertebrata</taxon>
        <taxon>Euteleostomi</taxon>
        <taxon>Actinopterygii</taxon>
        <taxon>Neopterygii</taxon>
        <taxon>Teleostei</taxon>
        <taxon>Ostariophysi</taxon>
        <taxon>Siluriformes</taxon>
        <taxon>Ictaluridae</taxon>
        <taxon>Ictalurus</taxon>
    </lineage>
</organism>
<keyword evidence="6" id="KW-0963">Cytoplasm</keyword>
<dbReference type="OrthoDB" id="1421013at2759"/>
<dbReference type="PANTHER" id="PTHR15341">
    <property type="entry name" value="SUN-COR STEROID HORMONE RECEPTOR CO-REPRESSOR"/>
    <property type="match status" value="1"/>
</dbReference>
<keyword evidence="5 6" id="KW-0539">Nucleus</keyword>
<dbReference type="GeneID" id="100528460"/>
<evidence type="ECO:0000256" key="5">
    <source>
        <dbReference type="ARBA" id="ARBA00023242"/>
    </source>
</evidence>
<evidence type="ECO:0000256" key="2">
    <source>
        <dbReference type="ARBA" id="ARBA00015212"/>
    </source>
</evidence>
<gene>
    <name evidence="8" type="primary">c1d</name>
</gene>
<dbReference type="InterPro" id="IPR011082">
    <property type="entry name" value="Exosome-assoc_fac/DNA_repair"/>
</dbReference>